<protein>
    <submittedName>
        <fullName evidence="1">Uncharacterized protein</fullName>
    </submittedName>
</protein>
<evidence type="ECO:0000313" key="1">
    <source>
        <dbReference type="EMBL" id="KAH7246559.1"/>
    </source>
</evidence>
<organism evidence="1 2">
    <name type="scientific">Fusarium tricinctum</name>
    <dbReference type="NCBI Taxonomy" id="61284"/>
    <lineage>
        <taxon>Eukaryota</taxon>
        <taxon>Fungi</taxon>
        <taxon>Dikarya</taxon>
        <taxon>Ascomycota</taxon>
        <taxon>Pezizomycotina</taxon>
        <taxon>Sordariomycetes</taxon>
        <taxon>Hypocreomycetidae</taxon>
        <taxon>Hypocreales</taxon>
        <taxon>Nectriaceae</taxon>
        <taxon>Fusarium</taxon>
        <taxon>Fusarium tricinctum species complex</taxon>
    </lineage>
</organism>
<proteinExistence type="predicted"/>
<dbReference type="OrthoDB" id="7250310at2759"/>
<name>A0A8K0WBV2_9HYPO</name>
<sequence length="510" mass="54715">YIEKRKKCLYQKRGSVFYNVAAICACPEMIWDGGQCILDYGGLSARFSAPVTCGNLAALERGSCKCTDNDAVLNAAKMACSCKSGFKQAGNDCVRDCGSDADWKGSFFTGYECKCKTSYLSYTASTKSCACSKSCQEDRGSKCQDICPGAIYHPSGDGCKPKCPTDATYKKDGNDWTCDCPNTGEVFTKATSDSGPKCACDSDEKHVKDGKCVSKCPAGATYHAEASSYTCDCSAAIAGSHWDKDSNSCGCPAKNADNEKLILNDAKDKCVLDCGSEAKLSTSGDKCECKITYGTKFDKNLRQCPCDAPEFKASNGVCVPDCGTQATLNRARTGCVCKKSGQKFTKSDKSCACDSPLVWSDGSCHMACGKYANWDKSRKECVCQKRGQLFNEAAATCACPGKKVWDGSQCIPDCGNYATWNGRNKACICDKKGQVFTPSTSTCDCPDGEKWIGNKCTIDCGDEAQLDKRTGKCACYKTGQTFDKVTLECACPASAPEWSSRAKKCFKPKA</sequence>
<accession>A0A8K0WBV2</accession>
<dbReference type="AlphaFoldDB" id="A0A8K0WBV2"/>
<evidence type="ECO:0000313" key="2">
    <source>
        <dbReference type="Proteomes" id="UP000813427"/>
    </source>
</evidence>
<gene>
    <name evidence="1" type="ORF">BKA59DRAFT_396838</name>
</gene>
<feature type="non-terminal residue" evidence="1">
    <location>
        <position position="510"/>
    </location>
</feature>
<dbReference type="EMBL" id="JAGPXF010000004">
    <property type="protein sequence ID" value="KAH7246559.1"/>
    <property type="molecule type" value="Genomic_DNA"/>
</dbReference>
<dbReference type="Proteomes" id="UP000813427">
    <property type="component" value="Unassembled WGS sequence"/>
</dbReference>
<keyword evidence="2" id="KW-1185">Reference proteome</keyword>
<reference evidence="1" key="1">
    <citation type="journal article" date="2021" name="Nat. Commun.">
        <title>Genetic determinants of endophytism in the Arabidopsis root mycobiome.</title>
        <authorList>
            <person name="Mesny F."/>
            <person name="Miyauchi S."/>
            <person name="Thiergart T."/>
            <person name="Pickel B."/>
            <person name="Atanasova L."/>
            <person name="Karlsson M."/>
            <person name="Huettel B."/>
            <person name="Barry K.W."/>
            <person name="Haridas S."/>
            <person name="Chen C."/>
            <person name="Bauer D."/>
            <person name="Andreopoulos W."/>
            <person name="Pangilinan J."/>
            <person name="LaButti K."/>
            <person name="Riley R."/>
            <person name="Lipzen A."/>
            <person name="Clum A."/>
            <person name="Drula E."/>
            <person name="Henrissat B."/>
            <person name="Kohler A."/>
            <person name="Grigoriev I.V."/>
            <person name="Martin F.M."/>
            <person name="Hacquard S."/>
        </authorList>
    </citation>
    <scope>NUCLEOTIDE SEQUENCE</scope>
    <source>
        <strain evidence="1">MPI-SDFR-AT-0068</strain>
    </source>
</reference>
<comment type="caution">
    <text evidence="1">The sequence shown here is derived from an EMBL/GenBank/DDBJ whole genome shotgun (WGS) entry which is preliminary data.</text>
</comment>